<accession>A0A8T2AFC9</accession>
<dbReference type="Proteomes" id="UP000694251">
    <property type="component" value="Chromosome 9"/>
</dbReference>
<organism evidence="1 2">
    <name type="scientific">Arabidopsis suecica</name>
    <name type="common">Swedish thale-cress</name>
    <name type="synonym">Cardaminopsis suecica</name>
    <dbReference type="NCBI Taxonomy" id="45249"/>
    <lineage>
        <taxon>Eukaryota</taxon>
        <taxon>Viridiplantae</taxon>
        <taxon>Streptophyta</taxon>
        <taxon>Embryophyta</taxon>
        <taxon>Tracheophyta</taxon>
        <taxon>Spermatophyta</taxon>
        <taxon>Magnoliopsida</taxon>
        <taxon>eudicotyledons</taxon>
        <taxon>Gunneridae</taxon>
        <taxon>Pentapetalae</taxon>
        <taxon>rosids</taxon>
        <taxon>malvids</taxon>
        <taxon>Brassicales</taxon>
        <taxon>Brassicaceae</taxon>
        <taxon>Camelineae</taxon>
        <taxon>Arabidopsis</taxon>
    </lineage>
</organism>
<reference evidence="1 2" key="1">
    <citation type="submission" date="2020-12" db="EMBL/GenBank/DDBJ databases">
        <title>Concerted genomic and epigenomic changes stabilize Arabidopsis allopolyploids.</title>
        <authorList>
            <person name="Chen Z."/>
        </authorList>
    </citation>
    <scope>NUCLEOTIDE SEQUENCE [LARGE SCALE GENOMIC DNA]</scope>
    <source>
        <strain evidence="1">As9502</strain>
        <tissue evidence="1">Leaf</tissue>
    </source>
</reference>
<keyword evidence="2" id="KW-1185">Reference proteome</keyword>
<dbReference type="EMBL" id="JAEFBJ010000009">
    <property type="protein sequence ID" value="KAG7572195.1"/>
    <property type="molecule type" value="Genomic_DNA"/>
</dbReference>
<evidence type="ECO:0000313" key="1">
    <source>
        <dbReference type="EMBL" id="KAG7572195.1"/>
    </source>
</evidence>
<proteinExistence type="predicted"/>
<gene>
    <name evidence="1" type="ORF">ISN44_As09g005770</name>
</gene>
<comment type="caution">
    <text evidence="1">The sequence shown here is derived from an EMBL/GenBank/DDBJ whole genome shotgun (WGS) entry which is preliminary data.</text>
</comment>
<protein>
    <submittedName>
        <fullName evidence="1">Uncharacterized protein</fullName>
    </submittedName>
</protein>
<sequence>MVAGGFQRFAGVGEHVFASSPTSFLAPSAWMCFSGDGSYFSVSVLFSHRSMRHCSGGLMVNHVGWWCGWRCLVFRRSCDVSVVAGPMWLGRVLRSETNGESPLLFQRSCGGNSCGGTDVARSYFAHRLKRSWFSIDLVSSVAARVFFAVGVLHFGSLYLRGGGTC</sequence>
<name>A0A8T2AFC9_ARASU</name>
<dbReference type="AlphaFoldDB" id="A0A8T2AFC9"/>
<evidence type="ECO:0000313" key="2">
    <source>
        <dbReference type="Proteomes" id="UP000694251"/>
    </source>
</evidence>